<dbReference type="PANTHER" id="PTHR42879">
    <property type="entry name" value="3-OXOACYL-(ACYL-CARRIER-PROTEIN) REDUCTASE"/>
    <property type="match status" value="1"/>
</dbReference>
<dbReference type="InterPro" id="IPR020904">
    <property type="entry name" value="Sc_DH/Rdtase_CS"/>
</dbReference>
<comment type="similarity">
    <text evidence="1">Belongs to the short-chain dehydrogenases/reductases (SDR) family.</text>
</comment>
<dbReference type="PANTHER" id="PTHR42879:SF2">
    <property type="entry name" value="3-OXOACYL-[ACYL-CARRIER-PROTEIN] REDUCTASE FABG"/>
    <property type="match status" value="1"/>
</dbReference>
<comment type="caution">
    <text evidence="2">The sequence shown here is derived from an EMBL/GenBank/DDBJ whole genome shotgun (WGS) entry which is preliminary data.</text>
</comment>
<proteinExistence type="inferred from homology"/>
<sequence>MKLDNKIALVTGADSGIGQAIAAVFAEAGADVCITYHTDAEGAAETRRRVEAAGRRALVAQLDVRDAAAVDALVRRVEAELGTLDVLVNNAGKGMGARTPVASLPEDQLDVILDTNLKGPLHCARAFVALRKRRGGGGRIVNVSSVAQHLPTAGSAPYGMAKAGLGSLTRSLAVEVAPDRINVNGIAPGLIQTPMTQDRLDDPGKRDASMREIPWHRPGQPVEIARLALFLASDHGDYVTGQTWTMDGGLTMNWGGA</sequence>
<dbReference type="SUPFAM" id="SSF51735">
    <property type="entry name" value="NAD(P)-binding Rossmann-fold domains"/>
    <property type="match status" value="1"/>
</dbReference>
<dbReference type="Pfam" id="PF13561">
    <property type="entry name" value="adh_short_C2"/>
    <property type="match status" value="1"/>
</dbReference>
<dbReference type="Gene3D" id="3.40.50.720">
    <property type="entry name" value="NAD(P)-binding Rossmann-like Domain"/>
    <property type="match status" value="1"/>
</dbReference>
<protein>
    <submittedName>
        <fullName evidence="2">Oxidoreductase YohF</fullName>
    </submittedName>
</protein>
<keyword evidence="3" id="KW-1185">Reference proteome</keyword>
<evidence type="ECO:0000313" key="3">
    <source>
        <dbReference type="Proteomes" id="UP001055167"/>
    </source>
</evidence>
<evidence type="ECO:0000313" key="2">
    <source>
        <dbReference type="EMBL" id="GJD48561.1"/>
    </source>
</evidence>
<dbReference type="PRINTS" id="PR00081">
    <property type="entry name" value="GDHRDH"/>
</dbReference>
<evidence type="ECO:0000256" key="1">
    <source>
        <dbReference type="ARBA" id="ARBA00006484"/>
    </source>
</evidence>
<dbReference type="InterPro" id="IPR050259">
    <property type="entry name" value="SDR"/>
</dbReference>
<gene>
    <name evidence="2" type="primary">yohF</name>
    <name evidence="2" type="ORF">OPKNFCMD_1283</name>
</gene>
<dbReference type="RefSeq" id="WP_128560297.1">
    <property type="nucleotide sequence ID" value="NZ_BPQH01000003.1"/>
</dbReference>
<reference evidence="2" key="1">
    <citation type="journal article" date="2021" name="Front. Microbiol.">
        <title>Comprehensive Comparative Genomics and Phenotyping of Methylobacterium Species.</title>
        <authorList>
            <person name="Alessa O."/>
            <person name="Ogura Y."/>
            <person name="Fujitani Y."/>
            <person name="Takami H."/>
            <person name="Hayashi T."/>
            <person name="Sahin N."/>
            <person name="Tani A."/>
        </authorList>
    </citation>
    <scope>NUCLEOTIDE SEQUENCE</scope>
    <source>
        <strain evidence="2">KCTC 52305</strain>
    </source>
</reference>
<dbReference type="Proteomes" id="UP001055167">
    <property type="component" value="Unassembled WGS sequence"/>
</dbReference>
<reference evidence="2" key="2">
    <citation type="submission" date="2021-08" db="EMBL/GenBank/DDBJ databases">
        <authorList>
            <person name="Tani A."/>
            <person name="Ola A."/>
            <person name="Ogura Y."/>
            <person name="Katsura K."/>
            <person name="Hayashi T."/>
        </authorList>
    </citation>
    <scope>NUCLEOTIDE SEQUENCE</scope>
    <source>
        <strain evidence="2">KCTC 52305</strain>
    </source>
</reference>
<accession>A0ABQ4QV72</accession>
<dbReference type="InterPro" id="IPR036291">
    <property type="entry name" value="NAD(P)-bd_dom_sf"/>
</dbReference>
<name>A0ABQ4QV72_9HYPH</name>
<organism evidence="2 3">
    <name type="scientific">Methylobacterium crusticola</name>
    <dbReference type="NCBI Taxonomy" id="1697972"/>
    <lineage>
        <taxon>Bacteria</taxon>
        <taxon>Pseudomonadati</taxon>
        <taxon>Pseudomonadota</taxon>
        <taxon>Alphaproteobacteria</taxon>
        <taxon>Hyphomicrobiales</taxon>
        <taxon>Methylobacteriaceae</taxon>
        <taxon>Methylobacterium</taxon>
    </lineage>
</organism>
<dbReference type="PRINTS" id="PR00080">
    <property type="entry name" value="SDRFAMILY"/>
</dbReference>
<dbReference type="EMBL" id="BPQH01000003">
    <property type="protein sequence ID" value="GJD48561.1"/>
    <property type="molecule type" value="Genomic_DNA"/>
</dbReference>
<dbReference type="InterPro" id="IPR002347">
    <property type="entry name" value="SDR_fam"/>
</dbReference>
<dbReference type="PROSITE" id="PS00061">
    <property type="entry name" value="ADH_SHORT"/>
    <property type="match status" value="1"/>
</dbReference>
<dbReference type="NCBIfam" id="NF005559">
    <property type="entry name" value="PRK07231.1"/>
    <property type="match status" value="1"/>
</dbReference>